<dbReference type="RefSeq" id="XP_016973443.1">
    <property type="nucleotide sequence ID" value="XM_017117954.1"/>
</dbReference>
<accession>A0A6P4EEI4</accession>
<name>A0A6P4EEI4_DRORH</name>
<reference evidence="1" key="3">
    <citation type="submission" date="2025-05" db="UniProtKB">
        <authorList>
            <consortium name="EnsemblMetazoa"/>
        </authorList>
    </citation>
    <scope>IDENTIFICATION</scope>
</reference>
<proteinExistence type="predicted"/>
<dbReference type="Proteomes" id="UP001652680">
    <property type="component" value="Unassembled WGS sequence"/>
</dbReference>
<protein>
    <submittedName>
        <fullName evidence="3">Uncharacterized protein LOC108040472</fullName>
    </submittedName>
</protein>
<organism evidence="3">
    <name type="scientific">Drosophila rhopaloa</name>
    <name type="common">Fruit fly</name>
    <dbReference type="NCBI Taxonomy" id="1041015"/>
    <lineage>
        <taxon>Eukaryota</taxon>
        <taxon>Metazoa</taxon>
        <taxon>Ecdysozoa</taxon>
        <taxon>Arthropoda</taxon>
        <taxon>Hexapoda</taxon>
        <taxon>Insecta</taxon>
        <taxon>Pterygota</taxon>
        <taxon>Neoptera</taxon>
        <taxon>Endopterygota</taxon>
        <taxon>Diptera</taxon>
        <taxon>Brachycera</taxon>
        <taxon>Muscomorpha</taxon>
        <taxon>Ephydroidea</taxon>
        <taxon>Drosophilidae</taxon>
        <taxon>Drosophila</taxon>
        <taxon>Sophophora</taxon>
    </lineage>
</organism>
<sequence>MARSERSSRLLIGITWAWALGYGLISMTLADSAQIPDRSSALAGPTIQAVERLFNQVLYSTIEDARQRLPHLNSSEVIDRQYFEELDLIAGNEDYYSTAYYIFAWINSDLMSHKTPDKLLDEVLPVEKIAIRNFFGKVKTHLSKYLRQSRQERPQLIANITRWNTETDDSLIMSYLEFPQNLQGQLPEIHLMEYTKLAQALLQGLARGIWSNL</sequence>
<dbReference type="GeneID" id="108040472"/>
<dbReference type="OMA" id="AFYIFAW"/>
<gene>
    <name evidence="3" type="primary">LOC108040472</name>
    <name evidence="1" type="synonym">108040472</name>
</gene>
<dbReference type="OrthoDB" id="7834665at2759"/>
<evidence type="ECO:0000313" key="1">
    <source>
        <dbReference type="EnsemblMetazoa" id="XP_016973443.1"/>
    </source>
</evidence>
<evidence type="ECO:0000313" key="2">
    <source>
        <dbReference type="Proteomes" id="UP001652680"/>
    </source>
</evidence>
<reference evidence="3" key="2">
    <citation type="submission" date="2025-04" db="UniProtKB">
        <authorList>
            <consortium name="RefSeq"/>
        </authorList>
    </citation>
    <scope>IDENTIFICATION</scope>
</reference>
<dbReference type="AlphaFoldDB" id="A0A6P4EEI4"/>
<keyword evidence="2" id="KW-1185">Reference proteome</keyword>
<dbReference type="EnsemblMetazoa" id="XM_017117954.2">
    <property type="protein sequence ID" value="XP_016973443.1"/>
    <property type="gene ID" value="LOC108040472"/>
</dbReference>
<evidence type="ECO:0000313" key="3">
    <source>
        <dbReference type="RefSeq" id="XP_016973443.1"/>
    </source>
</evidence>
<reference evidence="2" key="1">
    <citation type="journal article" date="2021" name="Elife">
        <title>Highly contiguous assemblies of 101 drosophilid genomes.</title>
        <authorList>
            <person name="Kim B.Y."/>
            <person name="Wang J.R."/>
            <person name="Miller D.E."/>
            <person name="Barmina O."/>
            <person name="Delaney E."/>
            <person name="Thompson A."/>
            <person name="Comeault A.A."/>
            <person name="Peede D."/>
            <person name="D'Agostino E.R."/>
            <person name="Pelaez J."/>
            <person name="Aguilar J.M."/>
            <person name="Haji D."/>
            <person name="Matsunaga T."/>
            <person name="Armstrong E.E."/>
            <person name="Zych M."/>
            <person name="Ogawa Y."/>
            <person name="Stamenkovic-Radak M."/>
            <person name="Jelic M."/>
            <person name="Veselinovic M.S."/>
            <person name="Tanaskovic M."/>
            <person name="Eric P."/>
            <person name="Gao J.J."/>
            <person name="Katoh T.K."/>
            <person name="Toda M.J."/>
            <person name="Watabe H."/>
            <person name="Watada M."/>
            <person name="Davis J.S."/>
            <person name="Moyle L.C."/>
            <person name="Manoli G."/>
            <person name="Bertolini E."/>
            <person name="Kostal V."/>
            <person name="Hawley R.S."/>
            <person name="Takahashi A."/>
            <person name="Jones C.D."/>
            <person name="Price D.K."/>
            <person name="Whiteman N."/>
            <person name="Kopp A."/>
            <person name="Matute D.R."/>
            <person name="Petrov D.A."/>
        </authorList>
    </citation>
    <scope>NUCLEOTIDE SEQUENCE [LARGE SCALE GENOMIC DNA]</scope>
</reference>